<feature type="region of interest" description="Disordered" evidence="21">
    <location>
        <begin position="1"/>
        <end position="28"/>
    </location>
</feature>
<keyword evidence="16" id="KW-0234">DNA repair</keyword>
<organism evidence="23 24">
    <name type="scientific">Agrilutibacter solisilvae</name>
    <dbReference type="NCBI Taxonomy" id="2763317"/>
    <lineage>
        <taxon>Bacteria</taxon>
        <taxon>Pseudomonadati</taxon>
        <taxon>Pseudomonadota</taxon>
        <taxon>Gammaproteobacteria</taxon>
        <taxon>Lysobacterales</taxon>
        <taxon>Lysobacteraceae</taxon>
        <taxon>Agrilutibacter</taxon>
    </lineage>
</organism>
<keyword evidence="15" id="KW-0233">DNA recombination</keyword>
<dbReference type="Pfam" id="PF21686">
    <property type="entry name" value="LigD_Prim-Pol"/>
    <property type="match status" value="1"/>
</dbReference>
<keyword evidence="18" id="KW-0511">Multifunctional enzyme</keyword>
<proteinExistence type="predicted"/>
<keyword evidence="9" id="KW-0227">DNA damage</keyword>
<dbReference type="InterPro" id="IPR033651">
    <property type="entry name" value="PaeLigD_Pol-like"/>
</dbReference>
<accession>A0A974XZ14</accession>
<evidence type="ECO:0000256" key="13">
    <source>
        <dbReference type="ARBA" id="ARBA00022932"/>
    </source>
</evidence>
<keyword evidence="14" id="KW-0238">DNA-binding</keyword>
<dbReference type="Pfam" id="PF01068">
    <property type="entry name" value="DNA_ligase_A_M"/>
    <property type="match status" value="1"/>
</dbReference>
<reference evidence="23 24" key="1">
    <citation type="submission" date="2021-03" db="EMBL/GenBank/DDBJ databases">
        <title>Lysobacter sp. nov. isolated from soil of gangwondo yeongwol, south Korea.</title>
        <authorList>
            <person name="Kim K.R."/>
            <person name="Kim K.H."/>
            <person name="Jeon C.O."/>
        </authorList>
    </citation>
    <scope>NUCLEOTIDE SEQUENCE [LARGE SCALE GENOMIC DNA]</scope>
    <source>
        <strain evidence="23 24">R19</strain>
    </source>
</reference>
<dbReference type="InterPro" id="IPR012340">
    <property type="entry name" value="NA-bd_OB-fold"/>
</dbReference>
<sequence>MGLQQREGKSDVRIGAEPRPRPPRSARDDRELAGITGARRARALGFVAPMLTTAAKAAPDGPQWLHEWKWDGYRLVAAVSASTPPRLWSRNGLAWEARVPEIATALASLHRTVVLDGELIAVDEQGRSDFNALQHALKQGETSQLRYAVFDLMRLDDIDLTGVPLEVRKALLESLVAGADARLFYSGHVTGTGPAVFAEASARGMEGIISKRLGSPYRHGRSTDWLKIKAVETREFVVVGYTPPKGSRKGIGAFLLAQPRRGKLVYAGRVGSGLTDAVLEQLPETLGALETAAPTVPLPAHTPLPAGRVRWLRPQLVAEVVFRGWGKEGLLRQASFLRLRPDHKASPALEQPAPLVKLTSPARVVYPDIGATKQQVFDYYLSVGDRVLAEVAGRLLSIVRCPDGIAGPRFFQKHAGPGFGEAVRRMRIREADGDQAEYFYIDDIAGLMNLVQMNAIEFHPWGSQVDALERPDRLIFDLDPDPSITWPQVKRAAVELRDELAALGLSSWPRLSGGKGVHVVVPLAPRADWDAAREFCGRFATAMSLKAPDRYVGTMSKAKRSGRIFIDWLRNARGATSVAGWSLRARAGAPAALPVEWDELARIRRPDRYSIRDAASRPLPAFIADLIARAPPLPTPRG</sequence>
<dbReference type="AlphaFoldDB" id="A0A974XZ14"/>
<evidence type="ECO:0000256" key="2">
    <source>
        <dbReference type="ARBA" id="ARBA00012727"/>
    </source>
</evidence>
<evidence type="ECO:0000256" key="18">
    <source>
        <dbReference type="ARBA" id="ARBA00023268"/>
    </source>
</evidence>
<dbReference type="Gene3D" id="3.90.920.10">
    <property type="entry name" value="DNA primase, PRIM domain"/>
    <property type="match status" value="1"/>
</dbReference>
<dbReference type="NCBIfam" id="TIGR02776">
    <property type="entry name" value="NHEJ_ligase_prk"/>
    <property type="match status" value="1"/>
</dbReference>
<protein>
    <recommendedName>
        <fullName evidence="2">DNA ligase (ATP)</fullName>
        <ecNumber evidence="2">6.5.1.1</ecNumber>
    </recommendedName>
    <alternativeName>
        <fullName evidence="19">NHEJ DNA polymerase</fullName>
    </alternativeName>
</protein>
<dbReference type="KEGG" id="lsf:I8J32_012525"/>
<dbReference type="RefSeq" id="WP_200612677.1">
    <property type="nucleotide sequence ID" value="NZ_CP071518.1"/>
</dbReference>
<dbReference type="PANTHER" id="PTHR42705">
    <property type="entry name" value="BIFUNCTIONAL NON-HOMOLOGOUS END JOINING PROTEIN LIGD"/>
    <property type="match status" value="1"/>
</dbReference>
<dbReference type="InterPro" id="IPR014146">
    <property type="entry name" value="LigD_ligase_dom"/>
</dbReference>
<gene>
    <name evidence="23" type="primary">ligD</name>
    <name evidence="23" type="ORF">I8J32_012525</name>
</gene>
<evidence type="ECO:0000256" key="11">
    <source>
        <dbReference type="ARBA" id="ARBA00022839"/>
    </source>
</evidence>
<dbReference type="GO" id="GO:0003677">
    <property type="term" value="F:DNA binding"/>
    <property type="evidence" value="ECO:0007669"/>
    <property type="project" value="UniProtKB-KW"/>
</dbReference>
<dbReference type="NCBIfam" id="TIGR02778">
    <property type="entry name" value="ligD_pol"/>
    <property type="match status" value="1"/>
</dbReference>
<keyword evidence="11" id="KW-0269">Exonuclease</keyword>
<evidence type="ECO:0000256" key="21">
    <source>
        <dbReference type="SAM" id="MobiDB-lite"/>
    </source>
</evidence>
<evidence type="ECO:0000256" key="5">
    <source>
        <dbReference type="ARBA" id="ARBA00022695"/>
    </source>
</evidence>
<dbReference type="InterPro" id="IPR052171">
    <property type="entry name" value="NHEJ_LigD"/>
</dbReference>
<evidence type="ECO:0000256" key="19">
    <source>
        <dbReference type="ARBA" id="ARBA00029943"/>
    </source>
</evidence>
<dbReference type="GO" id="GO:0005524">
    <property type="term" value="F:ATP binding"/>
    <property type="evidence" value="ECO:0007669"/>
    <property type="project" value="UniProtKB-KW"/>
</dbReference>
<keyword evidence="10" id="KW-0378">Hydrolase</keyword>
<dbReference type="NCBIfam" id="TIGR02779">
    <property type="entry name" value="NHEJ_ligase_lig"/>
    <property type="match status" value="1"/>
</dbReference>
<evidence type="ECO:0000256" key="1">
    <source>
        <dbReference type="ARBA" id="ARBA00001936"/>
    </source>
</evidence>
<evidence type="ECO:0000256" key="7">
    <source>
        <dbReference type="ARBA" id="ARBA00022723"/>
    </source>
</evidence>
<dbReference type="Pfam" id="PF04679">
    <property type="entry name" value="DNA_ligase_A_C"/>
    <property type="match status" value="1"/>
</dbReference>
<evidence type="ECO:0000256" key="3">
    <source>
        <dbReference type="ARBA" id="ARBA00022598"/>
    </source>
</evidence>
<dbReference type="CDD" id="cd04862">
    <property type="entry name" value="PaeLigD_Pol_like"/>
    <property type="match status" value="1"/>
</dbReference>
<dbReference type="GO" id="GO:0046872">
    <property type="term" value="F:metal ion binding"/>
    <property type="evidence" value="ECO:0007669"/>
    <property type="project" value="UniProtKB-KW"/>
</dbReference>
<dbReference type="Gene3D" id="3.30.1490.70">
    <property type="match status" value="1"/>
</dbReference>
<dbReference type="GO" id="GO:0003910">
    <property type="term" value="F:DNA ligase (ATP) activity"/>
    <property type="evidence" value="ECO:0007669"/>
    <property type="project" value="UniProtKB-EC"/>
</dbReference>
<dbReference type="GO" id="GO:0004527">
    <property type="term" value="F:exonuclease activity"/>
    <property type="evidence" value="ECO:0007669"/>
    <property type="project" value="UniProtKB-KW"/>
</dbReference>
<dbReference type="InterPro" id="IPR012309">
    <property type="entry name" value="DNA_ligase_ATP-dep_C"/>
</dbReference>
<dbReference type="EMBL" id="CP071518">
    <property type="protein sequence ID" value="QSX77570.1"/>
    <property type="molecule type" value="Genomic_DNA"/>
</dbReference>
<keyword evidence="8" id="KW-0547">Nucleotide-binding</keyword>
<evidence type="ECO:0000256" key="14">
    <source>
        <dbReference type="ARBA" id="ARBA00023125"/>
    </source>
</evidence>
<evidence type="ECO:0000256" key="8">
    <source>
        <dbReference type="ARBA" id="ARBA00022741"/>
    </source>
</evidence>
<evidence type="ECO:0000256" key="16">
    <source>
        <dbReference type="ARBA" id="ARBA00023204"/>
    </source>
</evidence>
<dbReference type="Gene3D" id="2.40.50.140">
    <property type="entry name" value="Nucleic acid-binding proteins"/>
    <property type="match status" value="1"/>
</dbReference>
<evidence type="ECO:0000256" key="4">
    <source>
        <dbReference type="ARBA" id="ARBA00022679"/>
    </source>
</evidence>
<evidence type="ECO:0000256" key="20">
    <source>
        <dbReference type="ARBA" id="ARBA00034003"/>
    </source>
</evidence>
<dbReference type="SUPFAM" id="SSF56091">
    <property type="entry name" value="DNA ligase/mRNA capping enzyme, catalytic domain"/>
    <property type="match status" value="1"/>
</dbReference>
<dbReference type="InterPro" id="IPR014143">
    <property type="entry name" value="NHEJ_ligase_prk"/>
</dbReference>
<dbReference type="GO" id="GO:0006281">
    <property type="term" value="P:DNA repair"/>
    <property type="evidence" value="ECO:0007669"/>
    <property type="project" value="UniProtKB-KW"/>
</dbReference>
<evidence type="ECO:0000256" key="15">
    <source>
        <dbReference type="ARBA" id="ARBA00023172"/>
    </source>
</evidence>
<feature type="domain" description="ATP-dependent DNA ligase family profile" evidence="22">
    <location>
        <begin position="138"/>
        <end position="256"/>
    </location>
</feature>
<evidence type="ECO:0000256" key="6">
    <source>
        <dbReference type="ARBA" id="ARBA00022722"/>
    </source>
</evidence>
<keyword evidence="12" id="KW-0067">ATP-binding</keyword>
<evidence type="ECO:0000256" key="17">
    <source>
        <dbReference type="ARBA" id="ARBA00023211"/>
    </source>
</evidence>
<dbReference type="Gene3D" id="3.30.470.30">
    <property type="entry name" value="DNA ligase/mRNA capping enzyme"/>
    <property type="match status" value="1"/>
</dbReference>
<evidence type="ECO:0000256" key="10">
    <source>
        <dbReference type="ARBA" id="ARBA00022801"/>
    </source>
</evidence>
<dbReference type="SUPFAM" id="SSF50249">
    <property type="entry name" value="Nucleic acid-binding proteins"/>
    <property type="match status" value="1"/>
</dbReference>
<keyword evidence="7" id="KW-0479">Metal-binding</keyword>
<keyword evidence="6" id="KW-0540">Nuclease</keyword>
<dbReference type="GO" id="GO:0003887">
    <property type="term" value="F:DNA-directed DNA polymerase activity"/>
    <property type="evidence" value="ECO:0007669"/>
    <property type="project" value="UniProtKB-KW"/>
</dbReference>
<evidence type="ECO:0000313" key="23">
    <source>
        <dbReference type="EMBL" id="QSX77570.1"/>
    </source>
</evidence>
<dbReference type="PANTHER" id="PTHR42705:SF2">
    <property type="entry name" value="BIFUNCTIONAL NON-HOMOLOGOUS END JOINING PROTEIN LIGD"/>
    <property type="match status" value="1"/>
</dbReference>
<dbReference type="Proteomes" id="UP000639274">
    <property type="component" value="Chromosome"/>
</dbReference>
<dbReference type="CDD" id="cd07906">
    <property type="entry name" value="Adenylation_DNA_ligase_LigD_LigC"/>
    <property type="match status" value="1"/>
</dbReference>
<comment type="catalytic activity">
    <reaction evidence="20">
        <text>ATP + (deoxyribonucleotide)n-3'-hydroxyl + 5'-phospho-(deoxyribonucleotide)m = (deoxyribonucleotide)n+m + AMP + diphosphate.</text>
        <dbReference type="EC" id="6.5.1.1"/>
    </reaction>
</comment>
<evidence type="ECO:0000256" key="12">
    <source>
        <dbReference type="ARBA" id="ARBA00022840"/>
    </source>
</evidence>
<name>A0A974XZ14_9GAMM</name>
<keyword evidence="13" id="KW-0239">DNA-directed DNA polymerase</keyword>
<keyword evidence="24" id="KW-1185">Reference proteome</keyword>
<dbReference type="InterPro" id="IPR012310">
    <property type="entry name" value="DNA_ligase_ATP-dep_cent"/>
</dbReference>
<dbReference type="PROSITE" id="PS50160">
    <property type="entry name" value="DNA_LIGASE_A3"/>
    <property type="match status" value="1"/>
</dbReference>
<keyword evidence="17" id="KW-0464">Manganese</keyword>
<evidence type="ECO:0000259" key="22">
    <source>
        <dbReference type="PROSITE" id="PS50160"/>
    </source>
</evidence>
<comment type="cofactor">
    <cofactor evidence="1">
        <name>Mn(2+)</name>
        <dbReference type="ChEBI" id="CHEBI:29035"/>
    </cofactor>
</comment>
<dbReference type="EC" id="6.5.1.1" evidence="2"/>
<dbReference type="GO" id="GO:0006310">
    <property type="term" value="P:DNA recombination"/>
    <property type="evidence" value="ECO:0007669"/>
    <property type="project" value="UniProtKB-KW"/>
</dbReference>
<keyword evidence="5" id="KW-0548">Nucleotidyltransferase</keyword>
<keyword evidence="4" id="KW-0808">Transferase</keyword>
<evidence type="ECO:0000256" key="9">
    <source>
        <dbReference type="ARBA" id="ARBA00022763"/>
    </source>
</evidence>
<evidence type="ECO:0000313" key="24">
    <source>
        <dbReference type="Proteomes" id="UP000639274"/>
    </source>
</evidence>
<dbReference type="InterPro" id="IPR014145">
    <property type="entry name" value="LigD_pol_dom"/>
</dbReference>
<keyword evidence="3 23" id="KW-0436">Ligase</keyword>
<dbReference type="CDD" id="cd07971">
    <property type="entry name" value="OBF_DNA_ligase_LigD"/>
    <property type="match status" value="1"/>
</dbReference>